<protein>
    <submittedName>
        <fullName evidence="1">Uncharacterized protein</fullName>
    </submittedName>
</protein>
<accession>A0ACC0UD79</accession>
<organism evidence="1 2">
    <name type="scientific">Russula earlei</name>
    <dbReference type="NCBI Taxonomy" id="71964"/>
    <lineage>
        <taxon>Eukaryota</taxon>
        <taxon>Fungi</taxon>
        <taxon>Dikarya</taxon>
        <taxon>Basidiomycota</taxon>
        <taxon>Agaricomycotina</taxon>
        <taxon>Agaricomycetes</taxon>
        <taxon>Russulales</taxon>
        <taxon>Russulaceae</taxon>
        <taxon>Russula</taxon>
    </lineage>
</organism>
<proteinExistence type="predicted"/>
<name>A0ACC0UD79_9AGAM</name>
<dbReference type="Proteomes" id="UP001207468">
    <property type="component" value="Unassembled WGS sequence"/>
</dbReference>
<comment type="caution">
    <text evidence="1">The sequence shown here is derived from an EMBL/GenBank/DDBJ whole genome shotgun (WGS) entry which is preliminary data.</text>
</comment>
<evidence type="ECO:0000313" key="2">
    <source>
        <dbReference type="Proteomes" id="UP001207468"/>
    </source>
</evidence>
<keyword evidence="2" id="KW-1185">Reference proteome</keyword>
<evidence type="ECO:0000313" key="1">
    <source>
        <dbReference type="EMBL" id="KAI9509576.1"/>
    </source>
</evidence>
<sequence>MPSITRHVSHEHSPMGKMIIKTPLISNSIVHPSSTTFDRTATIETLGPDRGAPILRGGTLGRQDKKTSCGALFTPGMPSFGSVDAHGEPRDTMRASDTHIPKTEEHANRFRARDEMGAALQGGTQEKCEEREGAPPKNAKQAKSPVTRVTGSSQARPDLARSEHTVTAISPPPPPFLRAYCVCGGPEHMSSTIALLVRRSMASGAKGKAECRCRRP</sequence>
<gene>
    <name evidence="1" type="ORF">F5148DRAFT_742815</name>
</gene>
<dbReference type="EMBL" id="JAGFNK010000061">
    <property type="protein sequence ID" value="KAI9509576.1"/>
    <property type="molecule type" value="Genomic_DNA"/>
</dbReference>
<reference evidence="1" key="1">
    <citation type="submission" date="2021-03" db="EMBL/GenBank/DDBJ databases">
        <title>Evolutionary priming and transition to the ectomycorrhizal habit in an iconic lineage of mushroom-forming fungi: is preadaptation a requirement?</title>
        <authorList>
            <consortium name="DOE Joint Genome Institute"/>
            <person name="Looney B.P."/>
            <person name="Miyauchi S."/>
            <person name="Morin E."/>
            <person name="Drula E."/>
            <person name="Courty P.E."/>
            <person name="Chicoki N."/>
            <person name="Fauchery L."/>
            <person name="Kohler A."/>
            <person name="Kuo A."/>
            <person name="LaButti K."/>
            <person name="Pangilinan J."/>
            <person name="Lipzen A."/>
            <person name="Riley R."/>
            <person name="Andreopoulos W."/>
            <person name="He G."/>
            <person name="Johnson J."/>
            <person name="Barry K.W."/>
            <person name="Grigoriev I.V."/>
            <person name="Nagy L."/>
            <person name="Hibbett D."/>
            <person name="Henrissat B."/>
            <person name="Matheny P.B."/>
            <person name="Labbe J."/>
            <person name="Martin A.F."/>
        </authorList>
    </citation>
    <scope>NUCLEOTIDE SEQUENCE</scope>
    <source>
        <strain evidence="1">BPL698</strain>
    </source>
</reference>